<dbReference type="AlphaFoldDB" id="A0A4Q1AXI8"/>
<proteinExistence type="predicted"/>
<dbReference type="RefSeq" id="WP_129086485.1">
    <property type="nucleotide sequence ID" value="NZ_CP053836.1"/>
</dbReference>
<dbReference type="EMBL" id="PDKK01000002">
    <property type="protein sequence ID" value="RXK07606.1"/>
    <property type="molecule type" value="Genomic_DNA"/>
</dbReference>
<accession>A0A4Q1AXI8</accession>
<comment type="caution">
    <text evidence="1">The sequence shown here is derived from an EMBL/GenBank/DDBJ whole genome shotgun (WGS) entry which is preliminary data.</text>
</comment>
<protein>
    <submittedName>
        <fullName evidence="1">Uncharacterized protein</fullName>
    </submittedName>
</protein>
<evidence type="ECO:0000313" key="1">
    <source>
        <dbReference type="EMBL" id="RXK07606.1"/>
    </source>
</evidence>
<name>A0A4Q1AXI8_9BACT</name>
<dbReference type="OrthoDB" id="9879968at2"/>
<dbReference type="Proteomes" id="UP000289758">
    <property type="component" value="Unassembled WGS sequence"/>
</dbReference>
<sequence>MSDYGICKLIIHVDKDERYVISETLEYEDMLQLCGLPRKSEKYIHSNTIKVIKKDQDFTLDCQLKEYNRLGVSKAVYEFDDPYSTLEQHFFKAANTLVAGDDYILHLNAFNY</sequence>
<evidence type="ECO:0000313" key="2">
    <source>
        <dbReference type="Proteomes" id="UP000289758"/>
    </source>
</evidence>
<organism evidence="1 2">
    <name type="scientific">Halarcobacter ebronensis</name>
    <dbReference type="NCBI Taxonomy" id="1462615"/>
    <lineage>
        <taxon>Bacteria</taxon>
        <taxon>Pseudomonadati</taxon>
        <taxon>Campylobacterota</taxon>
        <taxon>Epsilonproteobacteria</taxon>
        <taxon>Campylobacterales</taxon>
        <taxon>Arcobacteraceae</taxon>
        <taxon>Halarcobacter</taxon>
    </lineage>
</organism>
<reference evidence="1 2" key="1">
    <citation type="submission" date="2017-10" db="EMBL/GenBank/DDBJ databases">
        <title>Genomics of the genus Arcobacter.</title>
        <authorList>
            <person name="Perez-Cataluna A."/>
            <person name="Figueras M.J."/>
        </authorList>
    </citation>
    <scope>NUCLEOTIDE SEQUENCE [LARGE SCALE GENOMIC DNA]</scope>
    <source>
        <strain evidence="1 2">CECT 8441</strain>
    </source>
</reference>
<gene>
    <name evidence="1" type="ORF">CRV07_03855</name>
</gene>
<keyword evidence="2" id="KW-1185">Reference proteome</keyword>